<dbReference type="GO" id="GO:0003677">
    <property type="term" value="F:DNA binding"/>
    <property type="evidence" value="ECO:0007669"/>
    <property type="project" value="UniProtKB-KW"/>
</dbReference>
<keyword evidence="4" id="KW-0949">S-adenosyl-L-methionine</keyword>
<reference evidence="11 12" key="2">
    <citation type="journal article" date="2013" name="Genome Announc.">
        <title>Genome of the Root-Associated Plant Growth-Promoting Bacterium Variovorax paradoxus Strain EPS.</title>
        <authorList>
            <person name="Han J.I."/>
            <person name="Spain J.C."/>
            <person name="Leadbetter J.R."/>
            <person name="Ovchinnikova G."/>
            <person name="Goodwin L.A."/>
            <person name="Han C.S."/>
            <person name="Woyke T."/>
            <person name="Davenport K.W."/>
            <person name="Orwin P.M."/>
        </authorList>
    </citation>
    <scope>NUCLEOTIDE SEQUENCE [LARGE SCALE GENOMIC DNA]</scope>
    <source>
        <strain evidence="11 12">EPS</strain>
    </source>
</reference>
<evidence type="ECO:0000256" key="7">
    <source>
        <dbReference type="ARBA" id="ARBA00049120"/>
    </source>
</evidence>
<evidence type="ECO:0000256" key="6">
    <source>
        <dbReference type="ARBA" id="ARBA00023125"/>
    </source>
</evidence>
<comment type="catalytic activity">
    <reaction evidence="7">
        <text>a 2'-deoxycytidine in DNA + S-adenosyl-L-methionine = an N(4)-methyl-2'-deoxycytidine in DNA + S-adenosyl-L-homocysteine + H(+)</text>
        <dbReference type="Rhea" id="RHEA:16857"/>
        <dbReference type="Rhea" id="RHEA-COMP:11369"/>
        <dbReference type="Rhea" id="RHEA-COMP:13674"/>
        <dbReference type="ChEBI" id="CHEBI:15378"/>
        <dbReference type="ChEBI" id="CHEBI:57856"/>
        <dbReference type="ChEBI" id="CHEBI:59789"/>
        <dbReference type="ChEBI" id="CHEBI:85452"/>
        <dbReference type="ChEBI" id="CHEBI:137933"/>
        <dbReference type="EC" id="2.1.1.113"/>
    </reaction>
</comment>
<feature type="region of interest" description="Disordered" evidence="9">
    <location>
        <begin position="95"/>
        <end position="133"/>
    </location>
</feature>
<dbReference type="InterPro" id="IPR029063">
    <property type="entry name" value="SAM-dependent_MTases_sf"/>
</dbReference>
<proteinExistence type="inferred from homology"/>
<reference evidence="12" key="1">
    <citation type="submission" date="2010-12" db="EMBL/GenBank/DDBJ databases">
        <title>Complete sequence of Variovorax paradoxus EPS.</title>
        <authorList>
            <consortium name="US DOE Joint Genome Institute"/>
            <person name="Lucas S."/>
            <person name="Copeland A."/>
            <person name="Lapidus A."/>
            <person name="Cheng J.-F."/>
            <person name="Goodwin L."/>
            <person name="Pitluck S."/>
            <person name="Teshima H."/>
            <person name="Detter J.C."/>
            <person name="Han C."/>
            <person name="Tapia R."/>
            <person name="Land M."/>
            <person name="Hauser L."/>
            <person name="Kyrpides N."/>
            <person name="Ivanova N."/>
            <person name="Ovchinnikova G."/>
            <person name="Orwin P."/>
            <person name="Han J.-I.G."/>
            <person name="Woyke T."/>
        </authorList>
    </citation>
    <scope>NUCLEOTIDE SEQUENCE [LARGE SCALE GENOMIC DNA]</scope>
    <source>
        <strain evidence="12">EPS</strain>
    </source>
</reference>
<dbReference type="Pfam" id="PF01555">
    <property type="entry name" value="N6_N4_Mtase"/>
    <property type="match status" value="1"/>
</dbReference>
<dbReference type="InterPro" id="IPR001091">
    <property type="entry name" value="RM_Methyltransferase"/>
</dbReference>
<evidence type="ECO:0000313" key="11">
    <source>
        <dbReference type="EMBL" id="ADU36199.1"/>
    </source>
</evidence>
<dbReference type="GO" id="GO:0008170">
    <property type="term" value="F:N-methyltransferase activity"/>
    <property type="evidence" value="ECO:0007669"/>
    <property type="project" value="InterPro"/>
</dbReference>
<dbReference type="REBASE" id="31589">
    <property type="entry name" value="M.VpaEPSORF1991P"/>
</dbReference>
<keyword evidence="6" id="KW-0238">DNA-binding</keyword>
<feature type="region of interest" description="Disordered" evidence="9">
    <location>
        <begin position="250"/>
        <end position="274"/>
    </location>
</feature>
<dbReference type="EMBL" id="CP002417">
    <property type="protein sequence ID" value="ADU36199.1"/>
    <property type="molecule type" value="Genomic_DNA"/>
</dbReference>
<dbReference type="GO" id="GO:0032259">
    <property type="term" value="P:methylation"/>
    <property type="evidence" value="ECO:0007669"/>
    <property type="project" value="UniProtKB-KW"/>
</dbReference>
<evidence type="ECO:0000256" key="4">
    <source>
        <dbReference type="ARBA" id="ARBA00022691"/>
    </source>
</evidence>
<dbReference type="Proteomes" id="UP000008917">
    <property type="component" value="Chromosome"/>
</dbReference>
<dbReference type="GO" id="GO:0015667">
    <property type="term" value="F:site-specific DNA-methyltransferase (cytosine-N4-specific) activity"/>
    <property type="evidence" value="ECO:0007669"/>
    <property type="project" value="UniProtKB-EC"/>
</dbReference>
<dbReference type="Gene3D" id="3.40.50.150">
    <property type="entry name" value="Vaccinia Virus protein VP39"/>
    <property type="match status" value="1"/>
</dbReference>
<keyword evidence="5" id="KW-0680">Restriction system</keyword>
<dbReference type="PROSITE" id="PS00093">
    <property type="entry name" value="N4_MTASE"/>
    <property type="match status" value="1"/>
</dbReference>
<dbReference type="OrthoDB" id="9816288at2"/>
<feature type="domain" description="DNA methylase N-4/N-6" evidence="10">
    <location>
        <begin position="26"/>
        <end position="368"/>
    </location>
</feature>
<dbReference type="KEGG" id="vpe:Varpa_1991"/>
<keyword evidence="3" id="KW-0808">Transferase</keyword>
<dbReference type="RefSeq" id="WP_013540437.1">
    <property type="nucleotide sequence ID" value="NC_014931.1"/>
</dbReference>
<sequence>MDWLNRCHFGDVRMVLRRMIADGVQVHTIVTSPPYWGLRSYLPAGHPNKVHEIGSEPTLAEFLAGMVEVFDLCRQVLRDDGTMWVNMGDSYAASSLSNHGRGKATPATNSRGALQPGAAWENPPRRMPGEGLKSKDLVGQPWRLAFALQDAGWWLRQDVIWHKPNPMPESIRDRCTKAHEYIFLLAKSERYYYDFEAMQEPVQGTAHARRAMPKHPSGWAQGDAPHTAAAHQTAEAHRKTNGVGWGYSDADPKARTTRAANDPQPGVGRRARKLAEAGSGTKLNASYDAAIGSGDLTTKRNRRSVWTVPSEPYSGAHFATFPRKLIEPCILAGCPVGGTVLDIFFGSGTTGEVAQALGRNFIGIELNAANESLQADRLRQPSLRLEAA</sequence>
<dbReference type="EC" id="2.1.1.-" evidence="8"/>
<evidence type="ECO:0000259" key="10">
    <source>
        <dbReference type="Pfam" id="PF01555"/>
    </source>
</evidence>
<dbReference type="HOGENOM" id="CLU_024927_2_0_4"/>
<dbReference type="PRINTS" id="PR00508">
    <property type="entry name" value="S21N4MTFRASE"/>
</dbReference>
<evidence type="ECO:0000256" key="3">
    <source>
        <dbReference type="ARBA" id="ARBA00022679"/>
    </source>
</evidence>
<dbReference type="InterPro" id="IPR002941">
    <property type="entry name" value="DNA_methylase_N4/N6"/>
</dbReference>
<evidence type="ECO:0000256" key="5">
    <source>
        <dbReference type="ARBA" id="ARBA00022747"/>
    </source>
</evidence>
<accession>E6V9R1</accession>
<feature type="compositionally biased region" description="Basic and acidic residues" evidence="9">
    <location>
        <begin position="123"/>
        <end position="133"/>
    </location>
</feature>
<evidence type="ECO:0000256" key="8">
    <source>
        <dbReference type="RuleBase" id="RU362026"/>
    </source>
</evidence>
<organism evidence="11 12">
    <name type="scientific">Variovorax paradoxus (strain EPS)</name>
    <dbReference type="NCBI Taxonomy" id="595537"/>
    <lineage>
        <taxon>Bacteria</taxon>
        <taxon>Pseudomonadati</taxon>
        <taxon>Pseudomonadota</taxon>
        <taxon>Betaproteobacteria</taxon>
        <taxon>Burkholderiales</taxon>
        <taxon>Comamonadaceae</taxon>
        <taxon>Variovorax</taxon>
    </lineage>
</organism>
<dbReference type="AlphaFoldDB" id="E6V9R1"/>
<evidence type="ECO:0000313" key="12">
    <source>
        <dbReference type="Proteomes" id="UP000008917"/>
    </source>
</evidence>
<protein>
    <recommendedName>
        <fullName evidence="8">Methyltransferase</fullName>
        <ecNumber evidence="8">2.1.1.-</ecNumber>
    </recommendedName>
</protein>
<evidence type="ECO:0000256" key="9">
    <source>
        <dbReference type="SAM" id="MobiDB-lite"/>
    </source>
</evidence>
<comment type="similarity">
    <text evidence="1">Belongs to the N(4)/N(6)-methyltransferase family. N(4) subfamily.</text>
</comment>
<evidence type="ECO:0000256" key="1">
    <source>
        <dbReference type="ARBA" id="ARBA00010203"/>
    </source>
</evidence>
<keyword evidence="2 11" id="KW-0489">Methyltransferase</keyword>
<dbReference type="GO" id="GO:0009307">
    <property type="term" value="P:DNA restriction-modification system"/>
    <property type="evidence" value="ECO:0007669"/>
    <property type="project" value="UniProtKB-KW"/>
</dbReference>
<dbReference type="eggNOG" id="COG0863">
    <property type="taxonomic scope" value="Bacteria"/>
</dbReference>
<name>E6V9R1_VARPE</name>
<evidence type="ECO:0000256" key="2">
    <source>
        <dbReference type="ARBA" id="ARBA00022603"/>
    </source>
</evidence>
<dbReference type="STRING" id="595537.Varpa_1991"/>
<dbReference type="InterPro" id="IPR017985">
    <property type="entry name" value="MeTrfase_CN4_CS"/>
</dbReference>
<gene>
    <name evidence="11" type="ordered locus">Varpa_1991</name>
</gene>
<dbReference type="SUPFAM" id="SSF53335">
    <property type="entry name" value="S-adenosyl-L-methionine-dependent methyltransferases"/>
    <property type="match status" value="1"/>
</dbReference>